<keyword evidence="2" id="KW-1185">Reference proteome</keyword>
<evidence type="ECO:0000313" key="1">
    <source>
        <dbReference type="EMBL" id="KAK1147152.1"/>
    </source>
</evidence>
<comment type="caution">
    <text evidence="1">The sequence shown here is derived from an EMBL/GenBank/DDBJ whole genome shotgun (WGS) entry which is preliminary data.</text>
</comment>
<name>A0ACC3B9S4_9EURO</name>
<reference evidence="1 2" key="1">
    <citation type="journal article" date="2023" name="ACS Omega">
        <title>Identification of the Neoaspergillic Acid Biosynthesis Gene Cluster by Establishing an In Vitro CRISPR-Ribonucleoprotein Genetic System in Aspergillus melleus.</title>
        <authorList>
            <person name="Yuan B."/>
            <person name="Grau M.F."/>
            <person name="Murata R.M."/>
            <person name="Torok T."/>
            <person name="Venkateswaran K."/>
            <person name="Stajich J.E."/>
            <person name="Wang C.C.C."/>
        </authorList>
    </citation>
    <scope>NUCLEOTIDE SEQUENCE [LARGE SCALE GENOMIC DNA]</scope>
    <source>
        <strain evidence="1 2">IMV 1140</strain>
    </source>
</reference>
<proteinExistence type="predicted"/>
<accession>A0ACC3B9S4</accession>
<protein>
    <submittedName>
        <fullName evidence="1">Uncharacterized protein</fullName>
    </submittedName>
</protein>
<evidence type="ECO:0000313" key="2">
    <source>
        <dbReference type="Proteomes" id="UP001177260"/>
    </source>
</evidence>
<gene>
    <name evidence="1" type="ORF">N8T08_001891</name>
</gene>
<dbReference type="Proteomes" id="UP001177260">
    <property type="component" value="Unassembled WGS sequence"/>
</dbReference>
<organism evidence="1 2">
    <name type="scientific">Aspergillus melleus</name>
    <dbReference type="NCBI Taxonomy" id="138277"/>
    <lineage>
        <taxon>Eukaryota</taxon>
        <taxon>Fungi</taxon>
        <taxon>Dikarya</taxon>
        <taxon>Ascomycota</taxon>
        <taxon>Pezizomycotina</taxon>
        <taxon>Eurotiomycetes</taxon>
        <taxon>Eurotiomycetidae</taxon>
        <taxon>Eurotiales</taxon>
        <taxon>Aspergillaceae</taxon>
        <taxon>Aspergillus</taxon>
        <taxon>Aspergillus subgen. Circumdati</taxon>
    </lineage>
</organism>
<dbReference type="EMBL" id="JAOPJF010000013">
    <property type="protein sequence ID" value="KAK1147152.1"/>
    <property type="molecule type" value="Genomic_DNA"/>
</dbReference>
<sequence length="1270" mass="140502">MKKFNSMPIPKNFWIFDSSDADAIPVTASVPFVHLMRTADSSIPRHSSLPGPSGNNPVIKVAPAEDAQKRVFCDDTPFTIVVPPSPFFGLQLLLNNYIHLLTILLSLYIPTNLPPHNLSHDASIYESEPSVKPQSSAGNHVSHTMNSQPTDPQNTSPMLEHDPNSDRRKRRKTDKSNNKGGQNGSIASFMGCKQTDGALENENHLVDGILAQEKTHPTPASESQVVSAHDGSTLNTQDDSNRYGQPEQHPSLSTTHSADSTPTNEPTQRRSTRQKTVKLFPNGKLLSSPGPETIDETPKKKKTSKRGKTNSQKDCGKKALLVIRYGNDDEARKRLGVLINDIISGRRRHGAQSVDPVRVPVPKKKMPSKPTHPFFMKKSTQADTMPGHGSEQGGTTPSEHSASIPDRNRPGINPTSFASFKPKPKFPEAIQPVWPPRDFTHIRGIDTEAVRTPKPSLNIHLKKAKMAAISIHDKENVLSPEVQGYHRDTASVLRTPGRAVASGSTLQKAVTRELSPPCLSGPNKDSLSNTCHPAIRKLHSSLRSSMTAFDRGQYDTLLWAHKYAPNTADDVLQPAREASTLRDWLKYLMVSAVDTGKPSKDAEKAKRKLDEKKGKKRKSDKLDGFIVSSEDEAFELGEISGSDDELAGDVTVPSKKSLVRSADLAGGSSKSKDDKPRVSNAILLSGPSGCGKTASVYAVAKELDFEVFEITPGNRRSAKDILDRVGDMTRNHLVQHANSGGQRSNSLPPDIEPPDLGSEDTKQNKLVGFFKSVPVKAPKKKAKSPEKESEKEFSQKSPRHQKQSLILLEEADILFDEDRQFWSGVVSLIQQSRRPIIITCNDEKLIPVDDISFHAILRYRAPPQHIVVDYLLLMAANEGHMIKREAIDDLYTVAGKDLRRSIMELDFWCQMAVGSEKSGLDWLVDRWPPGADLDEDGDPVRVLSLNTYEQFMGWFSRDMLMSTSSDHMVEPQQESLDWWQLSLQDSEWLSGLDKHSPQSAPSQSNQERLDQLRDQDNLFDWRSDLDILGCGCSLDHRLDPVDTFVPQLSEKQRTNYIEGHQLLTADLAPDYSSLLKAIGSTFGVLLDKVSRPNHQTNIEASQSTKVLANITRPKTPGPTPADFLRAFEPVMRADYVFPISTGRLSPSFENGIGPIAEDLGPYIRSIMAFDLRLEQYRLQLSGLLSQQGQGTKSVRKTRASRAALEGGSKSETRKERWFPTDTNPALILATGNPQWQNLLVQNGYFTITSVEHVRQEASEPAVESSSEGGI</sequence>